<dbReference type="GeneID" id="69118961"/>
<organism evidence="3 4">
    <name type="scientific">Halobacterium litoreum</name>
    <dbReference type="NCBI Taxonomy" id="2039234"/>
    <lineage>
        <taxon>Archaea</taxon>
        <taxon>Methanobacteriati</taxon>
        <taxon>Methanobacteriota</taxon>
        <taxon>Stenosarchaea group</taxon>
        <taxon>Halobacteria</taxon>
        <taxon>Halobacteriales</taxon>
        <taxon>Halobacteriaceae</taxon>
        <taxon>Halobacterium</taxon>
    </lineage>
</organism>
<reference evidence="3 4" key="1">
    <citation type="journal article" date="2019" name="Int. J. Syst. Evol. Microbiol.">
        <title>The Global Catalogue of Microorganisms (GCM) 10K type strain sequencing project: providing services to taxonomists for standard genome sequencing and annotation.</title>
        <authorList>
            <consortium name="The Broad Institute Genomics Platform"/>
            <consortium name="The Broad Institute Genome Sequencing Center for Infectious Disease"/>
            <person name="Wu L."/>
            <person name="Ma J."/>
        </authorList>
    </citation>
    <scope>NUCLEOTIDE SEQUENCE [LARGE SCALE GENOMIC DNA]</scope>
    <source>
        <strain evidence="3 4">CGMCC 1.12562</strain>
    </source>
</reference>
<dbReference type="RefSeq" id="WP_232570842.1">
    <property type="nucleotide sequence ID" value="NZ_CP089466.1"/>
</dbReference>
<proteinExistence type="predicted"/>
<feature type="region of interest" description="Disordered" evidence="1">
    <location>
        <begin position="1"/>
        <end position="48"/>
    </location>
</feature>
<sequence length="197" mass="19870">MSNDDHERRDGGQRENEAADERDHLADAQPHGGANRRPAGRQQPSVTDLLSEQATQNYAKTVAGVMAAVGVGIGVMVILLGSFGGSELGASLSTQQYKLGLTNTALGVAPYVGFAVAAGAGLLVGFSLGEQRRATVAAAAGSLVGAVLLFLLAEIIASTQVSQLSVDYGQALVNAVLMGVGTAIAGGAGAYFGDELA</sequence>
<dbReference type="Proteomes" id="UP001595660">
    <property type="component" value="Unassembled WGS sequence"/>
</dbReference>
<dbReference type="EMBL" id="JBHRWN010000002">
    <property type="protein sequence ID" value="MFC3478040.1"/>
    <property type="molecule type" value="Genomic_DNA"/>
</dbReference>
<feature type="transmembrane region" description="Helical" evidence="2">
    <location>
        <begin position="104"/>
        <end position="124"/>
    </location>
</feature>
<evidence type="ECO:0000256" key="2">
    <source>
        <dbReference type="SAM" id="Phobius"/>
    </source>
</evidence>
<feature type="transmembrane region" description="Helical" evidence="2">
    <location>
        <begin position="136"/>
        <end position="159"/>
    </location>
</feature>
<name>A0ABD5NG31_9EURY</name>
<evidence type="ECO:0000313" key="4">
    <source>
        <dbReference type="Proteomes" id="UP001595660"/>
    </source>
</evidence>
<keyword evidence="4" id="KW-1185">Reference proteome</keyword>
<accession>A0ABD5NG31</accession>
<feature type="transmembrane region" description="Helical" evidence="2">
    <location>
        <begin position="62"/>
        <end position="84"/>
    </location>
</feature>
<dbReference type="AlphaFoldDB" id="A0ABD5NG31"/>
<evidence type="ECO:0000256" key="1">
    <source>
        <dbReference type="SAM" id="MobiDB-lite"/>
    </source>
</evidence>
<evidence type="ECO:0000313" key="3">
    <source>
        <dbReference type="EMBL" id="MFC3478040.1"/>
    </source>
</evidence>
<feature type="compositionally biased region" description="Basic and acidic residues" evidence="1">
    <location>
        <begin position="1"/>
        <end position="26"/>
    </location>
</feature>
<comment type="caution">
    <text evidence="3">The sequence shown here is derived from an EMBL/GenBank/DDBJ whole genome shotgun (WGS) entry which is preliminary data.</text>
</comment>
<gene>
    <name evidence="3" type="ORF">ACFOKC_09920</name>
</gene>
<keyword evidence="2" id="KW-0812">Transmembrane</keyword>
<feature type="transmembrane region" description="Helical" evidence="2">
    <location>
        <begin position="171"/>
        <end position="192"/>
    </location>
</feature>
<keyword evidence="2" id="KW-1133">Transmembrane helix</keyword>
<protein>
    <submittedName>
        <fullName evidence="3">Uncharacterized protein</fullName>
    </submittedName>
</protein>
<keyword evidence="2" id="KW-0472">Membrane</keyword>